<evidence type="ECO:0000256" key="7">
    <source>
        <dbReference type="ARBA" id="ARBA00023244"/>
    </source>
</evidence>
<dbReference type="InterPro" id="IPR015424">
    <property type="entry name" value="PyrdxlP-dep_Trfase"/>
</dbReference>
<evidence type="ECO:0000313" key="9">
    <source>
        <dbReference type="EMBL" id="EYU13783.1"/>
    </source>
</evidence>
<dbReference type="InterPro" id="IPR015422">
    <property type="entry name" value="PyrdxlP-dep_Trfase_small"/>
</dbReference>
<keyword evidence="7 8" id="KW-0627">Porphyrin biosynthesis</keyword>
<dbReference type="FunFam" id="3.40.640.10:FF:000021">
    <property type="entry name" value="Glutamate-1-semialdehyde 2,1-aminomutase"/>
    <property type="match status" value="1"/>
</dbReference>
<evidence type="ECO:0000256" key="3">
    <source>
        <dbReference type="ARBA" id="ARBA00008981"/>
    </source>
</evidence>
<dbReference type="EMBL" id="JFGV01000069">
    <property type="protein sequence ID" value="EYU13783.1"/>
    <property type="molecule type" value="Genomic_DNA"/>
</dbReference>
<dbReference type="NCBIfam" id="TIGR00713">
    <property type="entry name" value="hemL"/>
    <property type="match status" value="1"/>
</dbReference>
<comment type="similarity">
    <text evidence="3 8">Belongs to the class-III pyridoxal-phosphate-dependent aminotransferase family. HemL subfamily.</text>
</comment>
<evidence type="ECO:0000313" key="10">
    <source>
        <dbReference type="Proteomes" id="UP000023464"/>
    </source>
</evidence>
<comment type="catalytic activity">
    <reaction evidence="8">
        <text>(S)-4-amino-5-oxopentanoate = 5-aminolevulinate</text>
        <dbReference type="Rhea" id="RHEA:14265"/>
        <dbReference type="ChEBI" id="CHEBI:57501"/>
        <dbReference type="ChEBI" id="CHEBI:356416"/>
        <dbReference type="EC" id="5.4.3.8"/>
    </reaction>
</comment>
<comment type="pathway">
    <text evidence="2">Porphyrin-containing compound metabolism; protoporphyrin-IX biosynthesis; 5-aminolevulinate from L-glutamyl-tRNA(Glu): step 2/2.</text>
</comment>
<dbReference type="SUPFAM" id="SSF53383">
    <property type="entry name" value="PLP-dependent transferases"/>
    <property type="match status" value="1"/>
</dbReference>
<dbReference type="InterPro" id="IPR015421">
    <property type="entry name" value="PyrdxlP-dep_Trfase_major"/>
</dbReference>
<dbReference type="InterPro" id="IPR049704">
    <property type="entry name" value="Aminotrans_3_PPA_site"/>
</dbReference>
<gene>
    <name evidence="8" type="primary">hemL</name>
    <name evidence="9" type="ORF">BA1DRAFT_03725</name>
</gene>
<proteinExistence type="inferred from homology"/>
<dbReference type="GO" id="GO:0006782">
    <property type="term" value="P:protoporphyrinogen IX biosynthetic process"/>
    <property type="evidence" value="ECO:0007669"/>
    <property type="project" value="UniProtKB-UniRule"/>
</dbReference>
<dbReference type="GO" id="GO:0042286">
    <property type="term" value="F:glutamate-1-semialdehyde 2,1-aminomutase activity"/>
    <property type="evidence" value="ECO:0007669"/>
    <property type="project" value="UniProtKB-UniRule"/>
</dbReference>
<dbReference type="Proteomes" id="UP000023464">
    <property type="component" value="Unassembled WGS sequence"/>
</dbReference>
<evidence type="ECO:0000256" key="2">
    <source>
        <dbReference type="ARBA" id="ARBA00004819"/>
    </source>
</evidence>
<dbReference type="PANTHER" id="PTHR43713">
    <property type="entry name" value="GLUTAMATE-1-SEMIALDEHYDE 2,1-AMINOMUTASE"/>
    <property type="match status" value="1"/>
</dbReference>
<name>A0A022PFN0_9GAMM</name>
<evidence type="ECO:0000256" key="5">
    <source>
        <dbReference type="ARBA" id="ARBA00022898"/>
    </source>
</evidence>
<dbReference type="PROSITE" id="PS00600">
    <property type="entry name" value="AA_TRANSFER_CLASS_3"/>
    <property type="match status" value="1"/>
</dbReference>
<dbReference type="EC" id="5.4.3.8" evidence="8"/>
<dbReference type="Pfam" id="PF00202">
    <property type="entry name" value="Aminotran_3"/>
    <property type="match status" value="1"/>
</dbReference>
<comment type="subcellular location">
    <subcellularLocation>
        <location evidence="8">Cytoplasm</location>
    </subcellularLocation>
</comment>
<dbReference type="FunFam" id="3.90.1150.10:FF:000012">
    <property type="entry name" value="Glutamate-1-semialdehyde 2,1-aminomutase"/>
    <property type="match status" value="1"/>
</dbReference>
<dbReference type="Gene3D" id="3.90.1150.10">
    <property type="entry name" value="Aspartate Aminotransferase, domain 1"/>
    <property type="match status" value="1"/>
</dbReference>
<dbReference type="InterPro" id="IPR005814">
    <property type="entry name" value="Aminotrans_3"/>
</dbReference>
<dbReference type="GO" id="GO:0030170">
    <property type="term" value="F:pyridoxal phosphate binding"/>
    <property type="evidence" value="ECO:0007669"/>
    <property type="project" value="InterPro"/>
</dbReference>
<keyword evidence="8" id="KW-0963">Cytoplasm</keyword>
<protein>
    <recommendedName>
        <fullName evidence="8">Glutamate-1-semialdehyde 2,1-aminomutase</fullName>
        <shortName evidence="8">GSA</shortName>
        <ecNumber evidence="8">5.4.3.8</ecNumber>
    </recommendedName>
    <alternativeName>
        <fullName evidence="8">Glutamate-1-semialdehyde aminotransferase</fullName>
        <shortName evidence="8">GSA-AT</shortName>
    </alternativeName>
</protein>
<comment type="caution">
    <text evidence="9">The sequence shown here is derived from an EMBL/GenBank/DDBJ whole genome shotgun (WGS) entry which is preliminary data.</text>
</comment>
<dbReference type="NCBIfam" id="NF000818">
    <property type="entry name" value="PRK00062.1"/>
    <property type="match status" value="1"/>
</dbReference>
<dbReference type="InterPro" id="IPR004639">
    <property type="entry name" value="4pyrrol_synth_GluAld_NH2Trfase"/>
</dbReference>
<dbReference type="PATRIC" id="fig|1393736.3.peg.3792"/>
<dbReference type="RefSeq" id="WP_036781936.1">
    <property type="nucleotide sequence ID" value="NZ_CAWLTM010000046.1"/>
</dbReference>
<dbReference type="PANTHER" id="PTHR43713:SF3">
    <property type="entry name" value="GLUTAMATE-1-SEMIALDEHYDE 2,1-AMINOMUTASE 1, CHLOROPLASTIC-RELATED"/>
    <property type="match status" value="1"/>
</dbReference>
<dbReference type="Gene3D" id="3.40.640.10">
    <property type="entry name" value="Type I PLP-dependent aspartate aminotransferase-like (Major domain)"/>
    <property type="match status" value="1"/>
</dbReference>
<keyword evidence="6 8" id="KW-0413">Isomerase</keyword>
<feature type="modified residue" description="N6-(pyridoxal phosphate)lysine" evidence="8">
    <location>
        <position position="265"/>
    </location>
</feature>
<keyword evidence="5 8" id="KW-0663">Pyridoxal phosphate</keyword>
<evidence type="ECO:0000256" key="8">
    <source>
        <dbReference type="HAMAP-Rule" id="MF_00375"/>
    </source>
</evidence>
<evidence type="ECO:0000256" key="6">
    <source>
        <dbReference type="ARBA" id="ARBA00023235"/>
    </source>
</evidence>
<sequence>MSQSDILYSQAKQLIPGGVNSPVRAFNGVGGTPLFIKHADGAYLYDVDGKAYIDYVGSWGPMVLGHNHSAIRNAVIKAAEQGLSFGAPTAAEVEMAQLVTELVPSMDMVRMVNSGTEATMSAIRLARGYTNRDKIIKFEGCYHGHADCLLVKAGSGALTIGQPNSPGVPVDFVKHTLTCTYNDLSSVREAFEKYPEEIACIIVEPVAGNMNCVPPQPEFLPGLRALCDEFGALLIIDEVMTGFRVALSGAQSYYGVEPDITCLGKIIGGGMPVGAFGGRYEVMEKLAPIGPVYQAGTLSGNPIAMAAGLACLKEVSQPGVHQRLTELTDNLAAGLTKAAKAADIPLVVNHVGGMFGIFFTDAETVTCYQDVMNCDIERFKHFFHLMLDEGVYLAPSAFEAGFMSIAHTDEDIQRTVDAAARCFAKLK</sequence>
<organism evidence="9 10">
    <name type="scientific">Photorhabdus aegyptia</name>
    <dbReference type="NCBI Taxonomy" id="2805098"/>
    <lineage>
        <taxon>Bacteria</taxon>
        <taxon>Pseudomonadati</taxon>
        <taxon>Pseudomonadota</taxon>
        <taxon>Gammaproteobacteria</taxon>
        <taxon>Enterobacterales</taxon>
        <taxon>Morganellaceae</taxon>
        <taxon>Photorhabdus</taxon>
    </lineage>
</organism>
<dbReference type="UniPathway" id="UPA00251">
    <property type="reaction ID" value="UER00317"/>
</dbReference>
<accession>A0A022PFN0</accession>
<evidence type="ECO:0000256" key="1">
    <source>
        <dbReference type="ARBA" id="ARBA00001933"/>
    </source>
</evidence>
<reference evidence="9 10" key="1">
    <citation type="submission" date="2014-03" db="EMBL/GenBank/DDBJ databases">
        <title>Draft Genome of Photorhabdus luminescens BA1, an Egyptian Isolate.</title>
        <authorList>
            <person name="Ghazal S."/>
            <person name="Hurst S.G.IV."/>
            <person name="Morris K."/>
            <person name="Thomas K."/>
            <person name="Tisa L.S."/>
        </authorList>
    </citation>
    <scope>NUCLEOTIDE SEQUENCE [LARGE SCALE GENOMIC DNA]</scope>
    <source>
        <strain evidence="9 10">BA1</strain>
    </source>
</reference>
<keyword evidence="10" id="KW-1185">Reference proteome</keyword>
<dbReference type="GO" id="GO:0008483">
    <property type="term" value="F:transaminase activity"/>
    <property type="evidence" value="ECO:0007669"/>
    <property type="project" value="InterPro"/>
</dbReference>
<dbReference type="AlphaFoldDB" id="A0A022PFN0"/>
<evidence type="ECO:0000256" key="4">
    <source>
        <dbReference type="ARBA" id="ARBA00011738"/>
    </source>
</evidence>
<comment type="cofactor">
    <cofactor evidence="1 8">
        <name>pyridoxal 5'-phosphate</name>
        <dbReference type="ChEBI" id="CHEBI:597326"/>
    </cofactor>
</comment>
<dbReference type="GO" id="GO:0005737">
    <property type="term" value="C:cytoplasm"/>
    <property type="evidence" value="ECO:0007669"/>
    <property type="project" value="UniProtKB-SubCell"/>
</dbReference>
<dbReference type="CDD" id="cd00610">
    <property type="entry name" value="OAT_like"/>
    <property type="match status" value="1"/>
</dbReference>
<comment type="subunit">
    <text evidence="4 8">Homodimer.</text>
</comment>
<dbReference type="HAMAP" id="MF_00375">
    <property type="entry name" value="HemL_aminotrans_3"/>
    <property type="match status" value="1"/>
</dbReference>